<sequence>MLLLAVLMICSSISEVVSLGLVLPFLSALSDIDALFNSSRIQPLLRLLQIETSYQLVTVLAFSFICAVIVANALRIVTLSKQTHLAADIASALSCQIFHRTLLQPYRFHIARNSSDLIQSVTSDTAVLTSALMSILAVITNSLLAVSLVIGLCLIDAQLALISAFFLGSAYTILYHVRRRLLAQNSQIRVQSGQSQIKIVQESLGGIRDVLLTNNQSFFQHEYQQADYSLRHAIAANQVISAAPRYLIEALAMLAIALLALLLGREGDFSTAVPTLGGFALGANRLLPALQQSFAALATLQGARASLERVVAGLQLPIAASISATAYDSLSLQQAITFQRVWFSYQLDAHEHWILQDLSLHISARSTVGFVGSTGSGKSTTVDLILGLLQPQKGQIKIDGHPLEGELVKTWQNSISHVPQSIFLSDATLAENIAFGVPKNLIDYHQVCRSAKLAKIDEFIESLPDQYETTVGERGIRLSGGQRQRVGIARAMYRNASVVIFDEATSALDNVTEQEVMQAIHELSHKLTIILIAHRLSTVERCDVIFELHQGRLVASGTYQELLETSPTFKRLALEELPYQ</sequence>
<reference evidence="9" key="1">
    <citation type="submission" date="2014-11" db="EMBL/GenBank/DDBJ databases">
        <authorList>
            <person name="Malar M.C."/>
            <person name="Sen D."/>
            <person name="Tripathy S."/>
        </authorList>
    </citation>
    <scope>NUCLEOTIDE SEQUENCE</scope>
    <source>
        <strain evidence="9">BDU141951</strain>
    </source>
</reference>
<dbReference type="Pfam" id="PF00664">
    <property type="entry name" value="ABC_membrane"/>
    <property type="match status" value="1"/>
</dbReference>
<comment type="subcellular location">
    <subcellularLocation>
        <location evidence="1">Cell membrane</location>
        <topology evidence="1">Multi-pass membrane protein</topology>
    </subcellularLocation>
</comment>
<dbReference type="InterPro" id="IPR003593">
    <property type="entry name" value="AAA+_ATPase"/>
</dbReference>
<evidence type="ECO:0000256" key="1">
    <source>
        <dbReference type="ARBA" id="ARBA00004651"/>
    </source>
</evidence>
<keyword evidence="7" id="KW-1133">Transmembrane helix</keyword>
<evidence type="ECO:0000313" key="9">
    <source>
        <dbReference type="EMBL" id="NEV66843.1"/>
    </source>
</evidence>
<dbReference type="InterPro" id="IPR039421">
    <property type="entry name" value="Type_1_exporter"/>
</dbReference>
<keyword evidence="8" id="KW-0472">Membrane</keyword>
<dbReference type="Pfam" id="PF00005">
    <property type="entry name" value="ABC_tran"/>
    <property type="match status" value="1"/>
</dbReference>
<dbReference type="PROSITE" id="PS00211">
    <property type="entry name" value="ABC_TRANSPORTER_1"/>
    <property type="match status" value="1"/>
</dbReference>
<dbReference type="InterPro" id="IPR027417">
    <property type="entry name" value="P-loop_NTPase"/>
</dbReference>
<dbReference type="FunFam" id="3.40.50.300:FF:000221">
    <property type="entry name" value="Multidrug ABC transporter ATP-binding protein"/>
    <property type="match status" value="1"/>
</dbReference>
<proteinExistence type="predicted"/>
<dbReference type="Gene3D" id="3.40.50.300">
    <property type="entry name" value="P-loop containing nucleotide triphosphate hydrolases"/>
    <property type="match status" value="1"/>
</dbReference>
<keyword evidence="3" id="KW-1003">Cell membrane</keyword>
<evidence type="ECO:0000256" key="5">
    <source>
        <dbReference type="ARBA" id="ARBA00022741"/>
    </source>
</evidence>
<dbReference type="SUPFAM" id="SSF52540">
    <property type="entry name" value="P-loop containing nucleoside triphosphate hydrolases"/>
    <property type="match status" value="1"/>
</dbReference>
<evidence type="ECO:0000256" key="4">
    <source>
        <dbReference type="ARBA" id="ARBA00022692"/>
    </source>
</evidence>
<accession>A0A0C1UV59</accession>
<dbReference type="GO" id="GO:0140359">
    <property type="term" value="F:ABC-type transporter activity"/>
    <property type="evidence" value="ECO:0007669"/>
    <property type="project" value="InterPro"/>
</dbReference>
<dbReference type="PROSITE" id="PS50893">
    <property type="entry name" value="ABC_TRANSPORTER_2"/>
    <property type="match status" value="1"/>
</dbReference>
<dbReference type="GO" id="GO:0005886">
    <property type="term" value="C:plasma membrane"/>
    <property type="evidence" value="ECO:0007669"/>
    <property type="project" value="UniProtKB-SubCell"/>
</dbReference>
<dbReference type="GO" id="GO:0016887">
    <property type="term" value="F:ATP hydrolysis activity"/>
    <property type="evidence" value="ECO:0007669"/>
    <property type="project" value="InterPro"/>
</dbReference>
<dbReference type="SUPFAM" id="SSF90123">
    <property type="entry name" value="ABC transporter transmembrane region"/>
    <property type="match status" value="1"/>
</dbReference>
<dbReference type="PANTHER" id="PTHR24221">
    <property type="entry name" value="ATP-BINDING CASSETTE SUB-FAMILY B"/>
    <property type="match status" value="1"/>
</dbReference>
<comment type="caution">
    <text evidence="9">The sequence shown here is derived from an EMBL/GenBank/DDBJ whole genome shotgun (WGS) entry which is preliminary data.</text>
</comment>
<reference evidence="9" key="2">
    <citation type="journal article" date="2015" name="Genome Announc.">
        <title>Draft Genome Sequence of Filamentous Marine Cyanobacterium Lyngbya confervoides Strain BDU141951.</title>
        <authorList>
            <person name="Chandrababunaidu M.M."/>
            <person name="Sen D."/>
            <person name="Tripathy S."/>
        </authorList>
    </citation>
    <scope>NUCLEOTIDE SEQUENCE</scope>
    <source>
        <strain evidence="9">BDU141951</strain>
    </source>
</reference>
<dbReference type="InterPro" id="IPR017871">
    <property type="entry name" value="ABC_transporter-like_CS"/>
</dbReference>
<dbReference type="PANTHER" id="PTHR24221:SF654">
    <property type="entry name" value="ATP-BINDING CASSETTE SUB-FAMILY B MEMBER 6"/>
    <property type="match status" value="1"/>
</dbReference>
<dbReference type="InterPro" id="IPR003439">
    <property type="entry name" value="ABC_transporter-like_ATP-bd"/>
</dbReference>
<dbReference type="InterPro" id="IPR036640">
    <property type="entry name" value="ABC1_TM_sf"/>
</dbReference>
<name>A0A0C1UV59_9CYAN</name>
<evidence type="ECO:0000256" key="7">
    <source>
        <dbReference type="ARBA" id="ARBA00022989"/>
    </source>
</evidence>
<evidence type="ECO:0000256" key="3">
    <source>
        <dbReference type="ARBA" id="ARBA00022475"/>
    </source>
</evidence>
<reference evidence="9" key="3">
    <citation type="submission" date="2020-02" db="EMBL/GenBank/DDBJ databases">
        <authorList>
            <person name="Sarangi A.N."/>
            <person name="Ghosh S."/>
            <person name="Mukherjee M."/>
            <person name="Tripathy S."/>
        </authorList>
    </citation>
    <scope>NUCLEOTIDE SEQUENCE</scope>
    <source>
        <strain evidence="9">BDU141951</strain>
    </source>
</reference>
<dbReference type="PROSITE" id="PS50929">
    <property type="entry name" value="ABC_TM1F"/>
    <property type="match status" value="1"/>
</dbReference>
<dbReference type="Gene3D" id="1.20.1560.10">
    <property type="entry name" value="ABC transporter type 1, transmembrane domain"/>
    <property type="match status" value="1"/>
</dbReference>
<keyword evidence="4" id="KW-0812">Transmembrane</keyword>
<dbReference type="AlphaFoldDB" id="A0A0C1UV59"/>
<gene>
    <name evidence="9" type="ORF">QQ91_006905</name>
</gene>
<keyword evidence="2" id="KW-0813">Transport</keyword>
<dbReference type="GO" id="GO:0005524">
    <property type="term" value="F:ATP binding"/>
    <property type="evidence" value="ECO:0007669"/>
    <property type="project" value="UniProtKB-KW"/>
</dbReference>
<evidence type="ECO:0000256" key="6">
    <source>
        <dbReference type="ARBA" id="ARBA00022840"/>
    </source>
</evidence>
<organism evidence="9">
    <name type="scientific">Lyngbya confervoides BDU141951</name>
    <dbReference type="NCBI Taxonomy" id="1574623"/>
    <lineage>
        <taxon>Bacteria</taxon>
        <taxon>Bacillati</taxon>
        <taxon>Cyanobacteriota</taxon>
        <taxon>Cyanophyceae</taxon>
        <taxon>Oscillatoriophycideae</taxon>
        <taxon>Oscillatoriales</taxon>
        <taxon>Microcoleaceae</taxon>
        <taxon>Lyngbya</taxon>
    </lineage>
</organism>
<keyword evidence="5" id="KW-0547">Nucleotide-binding</keyword>
<dbReference type="InterPro" id="IPR011527">
    <property type="entry name" value="ABC1_TM_dom"/>
</dbReference>
<keyword evidence="6 9" id="KW-0067">ATP-binding</keyword>
<evidence type="ECO:0000256" key="8">
    <source>
        <dbReference type="ARBA" id="ARBA00023136"/>
    </source>
</evidence>
<dbReference type="GO" id="GO:0034040">
    <property type="term" value="F:ATPase-coupled lipid transmembrane transporter activity"/>
    <property type="evidence" value="ECO:0007669"/>
    <property type="project" value="TreeGrafter"/>
</dbReference>
<evidence type="ECO:0000256" key="2">
    <source>
        <dbReference type="ARBA" id="ARBA00022448"/>
    </source>
</evidence>
<dbReference type="SMART" id="SM00382">
    <property type="entry name" value="AAA"/>
    <property type="match status" value="1"/>
</dbReference>
<protein>
    <submittedName>
        <fullName evidence="9">ABC transporter ATP-binding protein</fullName>
    </submittedName>
</protein>
<dbReference type="EMBL" id="JTHE02000003">
    <property type="protein sequence ID" value="NEV66843.1"/>
    <property type="molecule type" value="Genomic_DNA"/>
</dbReference>